<dbReference type="RefSeq" id="WP_063381494.1">
    <property type="nucleotide sequence ID" value="NZ_AUXX01000019.1"/>
</dbReference>
<sequence>MSACVKRTLVFTTLISALSGCADQQKHDSLELVRLKSDIAQAKAEQDYRFLVFASRRLVIPGFEDEDVKSLKAQCGIRYWKNEGDVIYSATTRESRSAKYEYASKYNKAVYAQCKQSN</sequence>
<reference evidence="1 2" key="1">
    <citation type="submission" date="2013-07" db="EMBL/GenBank/DDBJ databases">
        <title>Comparative Genomic and Metabolomic Analysis of Twelve Strains of Pseudoalteromonas luteoviolacea.</title>
        <authorList>
            <person name="Vynne N.G."/>
            <person name="Mansson M."/>
            <person name="Gram L."/>
        </authorList>
    </citation>
    <scope>NUCLEOTIDE SEQUENCE [LARGE SCALE GENOMIC DNA]</scope>
    <source>
        <strain evidence="1 2">S4060-1</strain>
    </source>
</reference>
<accession>A0A167M6U2</accession>
<dbReference type="AlphaFoldDB" id="A0A167M6U2"/>
<proteinExistence type="predicted"/>
<dbReference type="EMBL" id="AUXX01000019">
    <property type="protein sequence ID" value="KZN65888.1"/>
    <property type="molecule type" value="Genomic_DNA"/>
</dbReference>
<evidence type="ECO:0000313" key="1">
    <source>
        <dbReference type="EMBL" id="KZN65888.1"/>
    </source>
</evidence>
<comment type="caution">
    <text evidence="1">The sequence shown here is derived from an EMBL/GenBank/DDBJ whole genome shotgun (WGS) entry which is preliminary data.</text>
</comment>
<dbReference type="PATRIC" id="fig|1365257.3.peg.2867"/>
<evidence type="ECO:0000313" key="2">
    <source>
        <dbReference type="Proteomes" id="UP000076661"/>
    </source>
</evidence>
<protein>
    <recommendedName>
        <fullName evidence="3">Lipoprotein</fullName>
    </recommendedName>
</protein>
<gene>
    <name evidence="1" type="ORF">N478_20875</name>
</gene>
<organism evidence="1 2">
    <name type="scientific">Pseudoalteromonas luteoviolacea S4060-1</name>
    <dbReference type="NCBI Taxonomy" id="1365257"/>
    <lineage>
        <taxon>Bacteria</taxon>
        <taxon>Pseudomonadati</taxon>
        <taxon>Pseudomonadota</taxon>
        <taxon>Gammaproteobacteria</taxon>
        <taxon>Alteromonadales</taxon>
        <taxon>Pseudoalteromonadaceae</taxon>
        <taxon>Pseudoalteromonas</taxon>
    </lineage>
</organism>
<evidence type="ECO:0008006" key="3">
    <source>
        <dbReference type="Google" id="ProtNLM"/>
    </source>
</evidence>
<name>A0A167M6U2_9GAMM</name>
<dbReference type="PROSITE" id="PS51257">
    <property type="entry name" value="PROKAR_LIPOPROTEIN"/>
    <property type="match status" value="1"/>
</dbReference>
<dbReference type="Proteomes" id="UP000076661">
    <property type="component" value="Unassembled WGS sequence"/>
</dbReference>